<gene>
    <name evidence="2" type="ORF">A2721_01375</name>
</gene>
<feature type="transmembrane region" description="Helical" evidence="1">
    <location>
        <begin position="44"/>
        <end position="64"/>
    </location>
</feature>
<feature type="transmembrane region" description="Helical" evidence="1">
    <location>
        <begin position="12"/>
        <end position="32"/>
    </location>
</feature>
<organism evidence="2 3">
    <name type="scientific">Candidatus Gottesmanbacteria bacterium RIFCSPHIGHO2_01_FULL_47_48</name>
    <dbReference type="NCBI Taxonomy" id="1798381"/>
    <lineage>
        <taxon>Bacteria</taxon>
        <taxon>Candidatus Gottesmaniibacteriota</taxon>
    </lineage>
</organism>
<keyword evidence="1" id="KW-1133">Transmembrane helix</keyword>
<sequence>MRPKLNADIFELIYQVLVNLGSGWYGAVFIISNYFQNKPIEQTLFALTINIFFGTVSLVFALSFKNLAKKLNVDQ</sequence>
<comment type="caution">
    <text evidence="2">The sequence shown here is derived from an EMBL/GenBank/DDBJ whole genome shotgun (WGS) entry which is preliminary data.</text>
</comment>
<accession>A0A1F6A507</accession>
<dbReference type="EMBL" id="MFJK01000003">
    <property type="protein sequence ID" value="OGG19805.1"/>
    <property type="molecule type" value="Genomic_DNA"/>
</dbReference>
<dbReference type="AlphaFoldDB" id="A0A1F6A507"/>
<evidence type="ECO:0000313" key="3">
    <source>
        <dbReference type="Proteomes" id="UP000177871"/>
    </source>
</evidence>
<protein>
    <submittedName>
        <fullName evidence="2">Uncharacterized protein</fullName>
    </submittedName>
</protein>
<name>A0A1F6A507_9BACT</name>
<proteinExistence type="predicted"/>
<evidence type="ECO:0000313" key="2">
    <source>
        <dbReference type="EMBL" id="OGG19805.1"/>
    </source>
</evidence>
<dbReference type="STRING" id="1798381.A2721_01375"/>
<keyword evidence="1" id="KW-0812">Transmembrane</keyword>
<keyword evidence="1" id="KW-0472">Membrane</keyword>
<reference evidence="2 3" key="1">
    <citation type="journal article" date="2016" name="Nat. Commun.">
        <title>Thousands of microbial genomes shed light on interconnected biogeochemical processes in an aquifer system.</title>
        <authorList>
            <person name="Anantharaman K."/>
            <person name="Brown C.T."/>
            <person name="Hug L.A."/>
            <person name="Sharon I."/>
            <person name="Castelle C.J."/>
            <person name="Probst A.J."/>
            <person name="Thomas B.C."/>
            <person name="Singh A."/>
            <person name="Wilkins M.J."/>
            <person name="Karaoz U."/>
            <person name="Brodie E.L."/>
            <person name="Williams K.H."/>
            <person name="Hubbard S.S."/>
            <person name="Banfield J.F."/>
        </authorList>
    </citation>
    <scope>NUCLEOTIDE SEQUENCE [LARGE SCALE GENOMIC DNA]</scope>
</reference>
<evidence type="ECO:0000256" key="1">
    <source>
        <dbReference type="SAM" id="Phobius"/>
    </source>
</evidence>
<dbReference type="Proteomes" id="UP000177871">
    <property type="component" value="Unassembled WGS sequence"/>
</dbReference>